<protein>
    <submittedName>
        <fullName evidence="1">U-box domain-containing protein 25</fullName>
    </submittedName>
</protein>
<gene>
    <name evidence="1" type="ORF">F511_29356</name>
</gene>
<reference evidence="1 2" key="1">
    <citation type="journal article" date="2015" name="Proc. Natl. Acad. Sci. U.S.A.">
        <title>The resurrection genome of Boea hygrometrica: A blueprint for survival of dehydration.</title>
        <authorList>
            <person name="Xiao L."/>
            <person name="Yang G."/>
            <person name="Zhang L."/>
            <person name="Yang X."/>
            <person name="Zhao S."/>
            <person name="Ji Z."/>
            <person name="Zhou Q."/>
            <person name="Hu M."/>
            <person name="Wang Y."/>
            <person name="Chen M."/>
            <person name="Xu Y."/>
            <person name="Jin H."/>
            <person name="Xiao X."/>
            <person name="Hu G."/>
            <person name="Bao F."/>
            <person name="Hu Y."/>
            <person name="Wan P."/>
            <person name="Li L."/>
            <person name="Deng X."/>
            <person name="Kuang T."/>
            <person name="Xiang C."/>
            <person name="Zhu J.K."/>
            <person name="Oliver M.J."/>
            <person name="He Y."/>
        </authorList>
    </citation>
    <scope>NUCLEOTIDE SEQUENCE [LARGE SCALE GENOMIC DNA]</scope>
    <source>
        <strain evidence="2">cv. XS01</strain>
    </source>
</reference>
<dbReference type="EMBL" id="KV013995">
    <property type="protein sequence ID" value="KZV22940.1"/>
    <property type="molecule type" value="Genomic_DNA"/>
</dbReference>
<organism evidence="1 2">
    <name type="scientific">Dorcoceras hygrometricum</name>
    <dbReference type="NCBI Taxonomy" id="472368"/>
    <lineage>
        <taxon>Eukaryota</taxon>
        <taxon>Viridiplantae</taxon>
        <taxon>Streptophyta</taxon>
        <taxon>Embryophyta</taxon>
        <taxon>Tracheophyta</taxon>
        <taxon>Spermatophyta</taxon>
        <taxon>Magnoliopsida</taxon>
        <taxon>eudicotyledons</taxon>
        <taxon>Gunneridae</taxon>
        <taxon>Pentapetalae</taxon>
        <taxon>asterids</taxon>
        <taxon>lamiids</taxon>
        <taxon>Lamiales</taxon>
        <taxon>Gesneriaceae</taxon>
        <taxon>Didymocarpoideae</taxon>
        <taxon>Trichosporeae</taxon>
        <taxon>Loxocarpinae</taxon>
        <taxon>Dorcoceras</taxon>
    </lineage>
</organism>
<accession>A0A2Z7APZ8</accession>
<sequence length="85" mass="9236">MLNQDNSYQDKLVSHPLSVLTAMMTSSVRRGKRCALFRLATGYPAAGSATPFRGPVDGLPFCDFSVRSTGCPALVFSKQRLVVQL</sequence>
<evidence type="ECO:0000313" key="1">
    <source>
        <dbReference type="EMBL" id="KZV22940.1"/>
    </source>
</evidence>
<dbReference type="AlphaFoldDB" id="A0A2Z7APZ8"/>
<keyword evidence="2" id="KW-1185">Reference proteome</keyword>
<evidence type="ECO:0000313" key="2">
    <source>
        <dbReference type="Proteomes" id="UP000250235"/>
    </source>
</evidence>
<dbReference type="Proteomes" id="UP000250235">
    <property type="component" value="Unassembled WGS sequence"/>
</dbReference>
<proteinExistence type="predicted"/>
<name>A0A2Z7APZ8_9LAMI</name>